<accession>A0A420E977</accession>
<dbReference type="SUPFAM" id="SSF51735">
    <property type="entry name" value="NAD(P)-binding Rossmann-fold domains"/>
    <property type="match status" value="1"/>
</dbReference>
<dbReference type="InterPro" id="IPR036291">
    <property type="entry name" value="NAD(P)-bd_dom_sf"/>
</dbReference>
<keyword evidence="1" id="KW-0732">Signal</keyword>
<comment type="caution">
    <text evidence="4">The sequence shown here is derived from an EMBL/GenBank/DDBJ whole genome shotgun (WGS) entry which is preliminary data.</text>
</comment>
<dbReference type="InterPro" id="IPR000683">
    <property type="entry name" value="Gfo/Idh/MocA-like_OxRdtase_N"/>
</dbReference>
<protein>
    <submittedName>
        <fullName evidence="4">Gfo/Idh/MocA family oxidoreductase</fullName>
    </submittedName>
</protein>
<dbReference type="SUPFAM" id="SSF55347">
    <property type="entry name" value="Glyceraldehyde-3-phosphate dehydrogenase-like, C-terminal domain"/>
    <property type="match status" value="1"/>
</dbReference>
<dbReference type="PANTHER" id="PTHR43249">
    <property type="entry name" value="UDP-N-ACETYL-2-AMINO-2-DEOXY-D-GLUCURONATE OXIDASE"/>
    <property type="match status" value="1"/>
</dbReference>
<evidence type="ECO:0000259" key="2">
    <source>
        <dbReference type="Pfam" id="PF01408"/>
    </source>
</evidence>
<dbReference type="InterPro" id="IPR052515">
    <property type="entry name" value="Gfo/Idh/MocA_Oxidoreductase"/>
</dbReference>
<keyword evidence="5" id="KW-1185">Reference proteome</keyword>
<dbReference type="PANTHER" id="PTHR43249:SF1">
    <property type="entry name" value="D-GLUCOSIDE 3-DEHYDROGENASE"/>
    <property type="match status" value="1"/>
</dbReference>
<feature type="domain" description="Gfo/Idh/MocA-like oxidoreductase N-terminal" evidence="2">
    <location>
        <begin position="21"/>
        <end position="135"/>
    </location>
</feature>
<dbReference type="InterPro" id="IPR055170">
    <property type="entry name" value="GFO_IDH_MocA-like_dom"/>
</dbReference>
<dbReference type="Gene3D" id="3.40.50.720">
    <property type="entry name" value="NAD(P)-binding Rossmann-like Domain"/>
    <property type="match status" value="1"/>
</dbReference>
<feature type="domain" description="GFO/IDH/MocA-like oxidoreductase" evidence="3">
    <location>
        <begin position="147"/>
        <end position="270"/>
    </location>
</feature>
<sequence>MIQKMRLWNAMQKVKGDAMLGIGIIGCGNISRMHADAISTINNATLVAVSSRSEHKAEQLANRMNCDYHLDYHQLLSRSDITIVMICTPNQTHLQIALDAVAAGKHIIVEKPLANNLADVDTMINACKKAKLKLTSIFQHRFNPAMLKLKQAVDDGLLGRINFGGCYEKIYRGDSYFESSPGRGTWAGDGGGVVIMNAIHYIDSLQFIMGPAVEVFSYAATLAHDDIEVEDVSSSVIKFANGALGTIEASSAAFPKLHSRLEINGDKGSVVIENHRLKEWRIQDNDMQLHPLYGDLINQGQYANKGAQLEPSLRPNVVAEQINDFVLAVLHDRAPYVSADSARHSLAIVYAIYESAKTGKAVKLGQ</sequence>
<dbReference type="EMBL" id="RAQO01000008">
    <property type="protein sequence ID" value="RKF15642.1"/>
    <property type="molecule type" value="Genomic_DNA"/>
</dbReference>
<dbReference type="GO" id="GO:0000166">
    <property type="term" value="F:nucleotide binding"/>
    <property type="evidence" value="ECO:0007669"/>
    <property type="project" value="InterPro"/>
</dbReference>
<evidence type="ECO:0000313" key="5">
    <source>
        <dbReference type="Proteomes" id="UP000286482"/>
    </source>
</evidence>
<evidence type="ECO:0000313" key="4">
    <source>
        <dbReference type="EMBL" id="RKF15642.1"/>
    </source>
</evidence>
<name>A0A420E977_9ALTE</name>
<dbReference type="Gene3D" id="3.30.360.10">
    <property type="entry name" value="Dihydrodipicolinate Reductase, domain 2"/>
    <property type="match status" value="1"/>
</dbReference>
<dbReference type="AlphaFoldDB" id="A0A420E977"/>
<organism evidence="4 5">
    <name type="scientific">Alginatibacterium sediminis</name>
    <dbReference type="NCBI Taxonomy" id="2164068"/>
    <lineage>
        <taxon>Bacteria</taxon>
        <taxon>Pseudomonadati</taxon>
        <taxon>Pseudomonadota</taxon>
        <taxon>Gammaproteobacteria</taxon>
        <taxon>Alteromonadales</taxon>
        <taxon>Alteromonadaceae</taxon>
        <taxon>Alginatibacterium</taxon>
    </lineage>
</organism>
<reference evidence="4 5" key="1">
    <citation type="submission" date="2018-09" db="EMBL/GenBank/DDBJ databases">
        <authorList>
            <person name="Wang Z."/>
        </authorList>
    </citation>
    <scope>NUCLEOTIDE SEQUENCE [LARGE SCALE GENOMIC DNA]</scope>
    <source>
        <strain evidence="4 5">ALS 81</strain>
    </source>
</reference>
<dbReference type="Pfam" id="PF01408">
    <property type="entry name" value="GFO_IDH_MocA"/>
    <property type="match status" value="1"/>
</dbReference>
<dbReference type="Pfam" id="PF22725">
    <property type="entry name" value="GFO_IDH_MocA_C3"/>
    <property type="match status" value="1"/>
</dbReference>
<evidence type="ECO:0000259" key="3">
    <source>
        <dbReference type="Pfam" id="PF22725"/>
    </source>
</evidence>
<proteinExistence type="predicted"/>
<gene>
    <name evidence="4" type="ORF">DBZ36_14750</name>
</gene>
<evidence type="ECO:0000256" key="1">
    <source>
        <dbReference type="ARBA" id="ARBA00022729"/>
    </source>
</evidence>
<dbReference type="Proteomes" id="UP000286482">
    <property type="component" value="Unassembled WGS sequence"/>
</dbReference>